<dbReference type="KEGG" id="gdi:GDI1710"/>
<sequence>MSMLGIVLLSLLMTIFSLVTSVVLLYRRSMATERREGRFEAELGAYRLRALPVTASGRLDHLRAALNLSAVTARVFGFRPESYAHMQAGMKRVVGFSAILPVVGLVPGLLLIGPASPALLLVLWVILGRLAFRIVDRRYAAKLFQQLPDALGMIVRSLRVGIPLSRALIIVGQEAEYPTADEFRMISQDVAVGKNLGDTLHNLAERTGLQEYRFFATIMALQAQTGGTLADVLASFADMIRQRIAARKRGHALASEARMSCYVLGGIPFAIGGIMSIINPDYMAVFLTTHMGHMLLGVSALMLGLGFGSMRFIMKRSLG</sequence>
<evidence type="ECO:0000256" key="3">
    <source>
        <dbReference type="ARBA" id="ARBA00022692"/>
    </source>
</evidence>
<gene>
    <name evidence="8" type="ordered locus">GDI1710</name>
</gene>
<keyword evidence="3 6" id="KW-0812">Transmembrane</keyword>
<dbReference type="Pfam" id="PF00482">
    <property type="entry name" value="T2SSF"/>
    <property type="match status" value="1"/>
</dbReference>
<dbReference type="AlphaFoldDB" id="A9HHM2"/>
<accession>A9HHM2</accession>
<dbReference type="Gene3D" id="1.20.81.30">
    <property type="entry name" value="Type II secretion system (T2SS), domain F"/>
    <property type="match status" value="1"/>
</dbReference>
<feature type="domain" description="Type II secretion system protein GspF" evidence="7">
    <location>
        <begin position="154"/>
        <end position="275"/>
    </location>
</feature>
<evidence type="ECO:0000313" key="8">
    <source>
        <dbReference type="EMBL" id="CAP55653.1"/>
    </source>
</evidence>
<protein>
    <submittedName>
        <fullName evidence="8">Putative type II secretion system protein</fullName>
    </submittedName>
</protein>
<name>A9HHM2_GLUDA</name>
<feature type="transmembrane region" description="Helical" evidence="6">
    <location>
        <begin position="93"/>
        <end position="112"/>
    </location>
</feature>
<reference evidence="8 9" key="1">
    <citation type="journal article" date="2009" name="BMC Genomics">
        <title>Complete genome sequence of the sugarcane nitrogen-fixing endophyte Gluconacetobacter diazotrophicus Pal5.</title>
        <authorList>
            <person name="Bertalan M."/>
            <person name="Albano R."/>
            <person name="Padua V."/>
            <person name="Rouws L."/>
            <person name="Rojas C."/>
            <person name="Hemerly A."/>
            <person name="Teixeira K."/>
            <person name="Schwab S."/>
            <person name="Araujo J."/>
            <person name="Oliveira A."/>
            <person name="Franca L."/>
            <person name="Magalhaes V."/>
            <person name="Alqueres S."/>
            <person name="Cardoso A."/>
            <person name="Almeida W."/>
            <person name="Loureiro M.M."/>
            <person name="Nogueira E."/>
            <person name="Cidade D."/>
            <person name="Oliveira D."/>
            <person name="Simao T."/>
            <person name="Macedo J."/>
            <person name="Valadao A."/>
            <person name="Dreschsel M."/>
            <person name="Freitas F."/>
            <person name="Vidal M."/>
            <person name="Guedes H."/>
            <person name="Rodrigues E."/>
            <person name="Meneses C."/>
            <person name="Brioso P."/>
            <person name="Pozzer L."/>
            <person name="Figueiredo D."/>
            <person name="Montano H."/>
            <person name="Junior J."/>
            <person name="Filho G."/>
            <person name="Flores V."/>
            <person name="Ferreira B."/>
            <person name="Branco A."/>
            <person name="Gonzalez P."/>
            <person name="Guillobel H."/>
            <person name="Lemos M."/>
            <person name="Seibel L."/>
            <person name="Macedo J."/>
            <person name="Alves-Ferreira M."/>
            <person name="Sachetto-Martins G."/>
            <person name="Coelho A."/>
            <person name="Santos E."/>
            <person name="Amaral G."/>
            <person name="Neves A."/>
            <person name="Pacheco A.B."/>
            <person name="Carvalho D."/>
            <person name="Lery L."/>
            <person name="Bisch P."/>
            <person name="Rossle S.C."/>
            <person name="Urmenyi T."/>
            <person name="Kruger W.V."/>
            <person name="Martins O."/>
            <person name="Baldani J.I."/>
            <person name="Ferreira P.C."/>
        </authorList>
    </citation>
    <scope>NUCLEOTIDE SEQUENCE [LARGE SCALE GENOMIC DNA]</scope>
    <source>
        <strain evidence="9">ATCC 49037 / DSM 5601 / CCUG 37298 / CIP 103539 / LMG 7603 / PAl5</strain>
    </source>
</reference>
<dbReference type="PANTHER" id="PTHR35007">
    <property type="entry name" value="INTEGRAL MEMBRANE PROTEIN-RELATED"/>
    <property type="match status" value="1"/>
</dbReference>
<evidence type="ECO:0000256" key="4">
    <source>
        <dbReference type="ARBA" id="ARBA00022989"/>
    </source>
</evidence>
<keyword evidence="5 6" id="KW-0472">Membrane</keyword>
<dbReference type="InterPro" id="IPR018076">
    <property type="entry name" value="T2SS_GspF_dom"/>
</dbReference>
<evidence type="ECO:0000256" key="5">
    <source>
        <dbReference type="ARBA" id="ARBA00023136"/>
    </source>
</evidence>
<comment type="subcellular location">
    <subcellularLocation>
        <location evidence="1">Cell membrane</location>
        <topology evidence="1">Multi-pass membrane protein</topology>
    </subcellularLocation>
</comment>
<evidence type="ECO:0000259" key="7">
    <source>
        <dbReference type="Pfam" id="PF00482"/>
    </source>
</evidence>
<dbReference type="PANTHER" id="PTHR35007:SF1">
    <property type="entry name" value="PILUS ASSEMBLY PROTEIN"/>
    <property type="match status" value="1"/>
</dbReference>
<proteinExistence type="predicted"/>
<evidence type="ECO:0000256" key="2">
    <source>
        <dbReference type="ARBA" id="ARBA00022475"/>
    </source>
</evidence>
<feature type="transmembrane region" description="Helical" evidence="6">
    <location>
        <begin position="118"/>
        <end position="135"/>
    </location>
</feature>
<organism evidence="8 9">
    <name type="scientific">Gluconacetobacter diazotrophicus (strain ATCC 49037 / DSM 5601 / CCUG 37298 / CIP 103539 / LMG 7603 / PAl5)</name>
    <dbReference type="NCBI Taxonomy" id="272568"/>
    <lineage>
        <taxon>Bacteria</taxon>
        <taxon>Pseudomonadati</taxon>
        <taxon>Pseudomonadota</taxon>
        <taxon>Alphaproteobacteria</taxon>
        <taxon>Acetobacterales</taxon>
        <taxon>Acetobacteraceae</taxon>
        <taxon>Gluconacetobacter</taxon>
    </lineage>
</organism>
<dbReference type="GO" id="GO:0005886">
    <property type="term" value="C:plasma membrane"/>
    <property type="evidence" value="ECO:0007669"/>
    <property type="project" value="UniProtKB-SubCell"/>
</dbReference>
<feature type="transmembrane region" description="Helical" evidence="6">
    <location>
        <begin position="259"/>
        <end position="278"/>
    </location>
</feature>
<keyword evidence="4 6" id="KW-1133">Transmembrane helix</keyword>
<keyword evidence="2" id="KW-1003">Cell membrane</keyword>
<dbReference type="Proteomes" id="UP000001176">
    <property type="component" value="Chromosome"/>
</dbReference>
<feature type="transmembrane region" description="Helical" evidence="6">
    <location>
        <begin position="290"/>
        <end position="313"/>
    </location>
</feature>
<evidence type="ECO:0000313" key="9">
    <source>
        <dbReference type="Proteomes" id="UP000001176"/>
    </source>
</evidence>
<feature type="transmembrane region" description="Helical" evidence="6">
    <location>
        <begin position="6"/>
        <end position="26"/>
    </location>
</feature>
<evidence type="ECO:0000256" key="6">
    <source>
        <dbReference type="SAM" id="Phobius"/>
    </source>
</evidence>
<dbReference type="EMBL" id="AM889285">
    <property type="protein sequence ID" value="CAP55653.1"/>
    <property type="molecule type" value="Genomic_DNA"/>
</dbReference>
<evidence type="ECO:0000256" key="1">
    <source>
        <dbReference type="ARBA" id="ARBA00004651"/>
    </source>
</evidence>
<keyword evidence="9" id="KW-1185">Reference proteome</keyword>
<dbReference type="InterPro" id="IPR042094">
    <property type="entry name" value="T2SS_GspF_sf"/>
</dbReference>